<gene>
    <name evidence="1" type="ORF">TELCIR_19929</name>
</gene>
<dbReference type="AlphaFoldDB" id="A0A2G9TKY4"/>
<feature type="non-terminal residue" evidence="1">
    <location>
        <position position="75"/>
    </location>
</feature>
<keyword evidence="2" id="KW-1185">Reference proteome</keyword>
<proteinExistence type="predicted"/>
<organism evidence="1 2">
    <name type="scientific">Teladorsagia circumcincta</name>
    <name type="common">Brown stomach worm</name>
    <name type="synonym">Ostertagia circumcincta</name>
    <dbReference type="NCBI Taxonomy" id="45464"/>
    <lineage>
        <taxon>Eukaryota</taxon>
        <taxon>Metazoa</taxon>
        <taxon>Ecdysozoa</taxon>
        <taxon>Nematoda</taxon>
        <taxon>Chromadorea</taxon>
        <taxon>Rhabditida</taxon>
        <taxon>Rhabditina</taxon>
        <taxon>Rhabditomorpha</taxon>
        <taxon>Strongyloidea</taxon>
        <taxon>Trichostrongylidae</taxon>
        <taxon>Teladorsagia</taxon>
    </lineage>
</organism>
<name>A0A2G9TKY4_TELCI</name>
<evidence type="ECO:0000313" key="1">
    <source>
        <dbReference type="EMBL" id="PIO58631.1"/>
    </source>
</evidence>
<accession>A0A2G9TKY4</accession>
<reference evidence="1 2" key="1">
    <citation type="submission" date="2015-09" db="EMBL/GenBank/DDBJ databases">
        <title>Draft genome of the parasitic nematode Teladorsagia circumcincta isolate WARC Sus (inbred).</title>
        <authorList>
            <person name="Mitreva M."/>
        </authorList>
    </citation>
    <scope>NUCLEOTIDE SEQUENCE [LARGE SCALE GENOMIC DNA]</scope>
    <source>
        <strain evidence="1 2">S</strain>
    </source>
</reference>
<dbReference type="Proteomes" id="UP000230423">
    <property type="component" value="Unassembled WGS sequence"/>
</dbReference>
<dbReference type="EMBL" id="KZ360494">
    <property type="protein sequence ID" value="PIO58631.1"/>
    <property type="molecule type" value="Genomic_DNA"/>
</dbReference>
<protein>
    <submittedName>
        <fullName evidence="1">Uncharacterized protein</fullName>
    </submittedName>
</protein>
<evidence type="ECO:0000313" key="2">
    <source>
        <dbReference type="Proteomes" id="UP000230423"/>
    </source>
</evidence>
<sequence length="75" mass="8316">MLISLWSQPLPLTDCQHLLRFVVVLHGQQRYVSSGADSSSVLSVKDFNASYSETRKMESASTICALPSIEEAEKE</sequence>